<sequence>MGLSNMNEKDSEIGSTSPIRYERDFDESPSESVVIAVSNVTGKSITPEIGSDEDEVAALSPLYEAIDPDALNTLLTPEPGEQTNCLMPFQYEGCSITIDDDAVTVTPSE</sequence>
<evidence type="ECO:0000313" key="3">
    <source>
        <dbReference type="EMBL" id="RQG93782.1"/>
    </source>
</evidence>
<evidence type="ECO:0000256" key="1">
    <source>
        <dbReference type="SAM" id="MobiDB-lite"/>
    </source>
</evidence>
<keyword evidence="4" id="KW-1185">Reference proteome</keyword>
<feature type="domain" description="Halobacterial output" evidence="2">
    <location>
        <begin position="54"/>
        <end position="107"/>
    </location>
</feature>
<dbReference type="EMBL" id="REGA01000012">
    <property type="protein sequence ID" value="RQG93782.1"/>
    <property type="molecule type" value="Genomic_DNA"/>
</dbReference>
<reference evidence="3 4" key="1">
    <citation type="submission" date="2018-10" db="EMBL/GenBank/DDBJ databases">
        <title>Natrarchaeobius chitinivorans gen. nov., sp. nov., and Natrarchaeobius haloalkaliphilus sp. nov., alkaliphilic, chitin-utilizing haloarchaea from hypersaline alkaline lakes.</title>
        <authorList>
            <person name="Sorokin D.Y."/>
            <person name="Elcheninov A.G."/>
            <person name="Kostrikina N.A."/>
            <person name="Bale N.J."/>
            <person name="Sinninghe Damste J.S."/>
            <person name="Khijniak T.V."/>
            <person name="Kublanov I.V."/>
            <person name="Toshchakov S.V."/>
        </authorList>
    </citation>
    <scope>NUCLEOTIDE SEQUENCE [LARGE SCALE GENOMIC DNA]</scope>
    <source>
        <strain evidence="3 4">AArcht4T</strain>
    </source>
</reference>
<dbReference type="Proteomes" id="UP000282323">
    <property type="component" value="Unassembled WGS sequence"/>
</dbReference>
<proteinExistence type="predicted"/>
<organism evidence="3 4">
    <name type="scientific">Natrarchaeobius chitinivorans</name>
    <dbReference type="NCBI Taxonomy" id="1679083"/>
    <lineage>
        <taxon>Archaea</taxon>
        <taxon>Methanobacteriati</taxon>
        <taxon>Methanobacteriota</taxon>
        <taxon>Stenosarchaea group</taxon>
        <taxon>Halobacteria</taxon>
        <taxon>Halobacteriales</taxon>
        <taxon>Natrialbaceae</taxon>
        <taxon>Natrarchaeobius</taxon>
    </lineage>
</organism>
<protein>
    <recommendedName>
        <fullName evidence="2">Halobacterial output domain-containing protein</fullName>
    </recommendedName>
</protein>
<accession>A0A3N6N622</accession>
<dbReference type="Pfam" id="PF18545">
    <property type="entry name" value="HalOD1"/>
    <property type="match status" value="1"/>
</dbReference>
<evidence type="ECO:0000313" key="4">
    <source>
        <dbReference type="Proteomes" id="UP000282323"/>
    </source>
</evidence>
<name>A0A3N6N622_NATCH</name>
<dbReference type="AlphaFoldDB" id="A0A3N6N622"/>
<gene>
    <name evidence="3" type="ORF">EA473_13740</name>
</gene>
<dbReference type="InterPro" id="IPR040624">
    <property type="entry name" value="HalOD1"/>
</dbReference>
<comment type="caution">
    <text evidence="3">The sequence shown here is derived from an EMBL/GenBank/DDBJ whole genome shotgun (WGS) entry which is preliminary data.</text>
</comment>
<evidence type="ECO:0000259" key="2">
    <source>
        <dbReference type="Pfam" id="PF18545"/>
    </source>
</evidence>
<feature type="region of interest" description="Disordered" evidence="1">
    <location>
        <begin position="1"/>
        <end position="30"/>
    </location>
</feature>